<comment type="caution">
    <text evidence="1">The sequence shown here is derived from an EMBL/GenBank/DDBJ whole genome shotgun (WGS) entry which is preliminary data.</text>
</comment>
<dbReference type="InterPro" id="IPR003018">
    <property type="entry name" value="GAF"/>
</dbReference>
<dbReference type="SUPFAM" id="SSF55781">
    <property type="entry name" value="GAF domain-like"/>
    <property type="match status" value="1"/>
</dbReference>
<dbReference type="InterPro" id="IPR050469">
    <property type="entry name" value="Diguanylate_Cyclase"/>
</dbReference>
<dbReference type="PROSITE" id="PS50887">
    <property type="entry name" value="GGDEF"/>
    <property type="match status" value="1"/>
</dbReference>
<dbReference type="Gene3D" id="3.30.70.270">
    <property type="match status" value="1"/>
</dbReference>
<dbReference type="SMART" id="SM00267">
    <property type="entry name" value="GGDEF"/>
    <property type="match status" value="1"/>
</dbReference>
<dbReference type="Gene3D" id="3.30.450.40">
    <property type="match status" value="1"/>
</dbReference>
<dbReference type="InterPro" id="IPR000160">
    <property type="entry name" value="GGDEF_dom"/>
</dbReference>
<dbReference type="NCBIfam" id="TIGR00254">
    <property type="entry name" value="GGDEF"/>
    <property type="match status" value="1"/>
</dbReference>
<dbReference type="InterPro" id="IPR029787">
    <property type="entry name" value="Nucleotide_cyclase"/>
</dbReference>
<reference evidence="1" key="2">
    <citation type="journal article" date="2015" name="Genome Announc.">
        <title>Draft Genome Sequence of Filamentous Marine Cyanobacterium Lyngbya confervoides Strain BDU141951.</title>
        <authorList>
            <person name="Chandrababunaidu M.M."/>
            <person name="Sen D."/>
            <person name="Tripathy S."/>
        </authorList>
    </citation>
    <scope>NUCLEOTIDE SEQUENCE</scope>
    <source>
        <strain evidence="1">BDU141951</strain>
    </source>
</reference>
<dbReference type="PANTHER" id="PTHR45138:SF9">
    <property type="entry name" value="DIGUANYLATE CYCLASE DGCM-RELATED"/>
    <property type="match status" value="1"/>
</dbReference>
<dbReference type="InterPro" id="IPR043128">
    <property type="entry name" value="Rev_trsase/Diguanyl_cyclase"/>
</dbReference>
<dbReference type="SMART" id="SM00065">
    <property type="entry name" value="GAF"/>
    <property type="match status" value="1"/>
</dbReference>
<protein>
    <submittedName>
        <fullName evidence="1">Sensor domain-containing diguanylate cyclase</fullName>
    </submittedName>
</protein>
<sequence length="324" mass="36007">MIDFRGYPDFATASHAVLALLRDRIGFDLWMVTRVSGHDWVVLQAEDHGYGVEPGTVFQWADSFCSEMIKGKGPFIATDSDLVAAYKNAPINQKFKVAAYIGLPLCDKDGNLFGTLCGIHPTTFPDSLQDDLPLLELIARLLGSLLDAELKSQQARRSAERAAWEAQTDTLTGLYNRRGWEKLLQLEETRCQQLGCAASVIVIDLDDLKKINDQFGHTCGDQHLQQFTAAIEPVLRPSDVAARTGGDEFAILGVEMDHEAVRSYVEQLQETLTRSEIRASIGYAVRHPHQGLMAAWHEADLAMYRHKQQRKLEQAALSCPLPSG</sequence>
<reference evidence="1" key="3">
    <citation type="submission" date="2020-02" db="EMBL/GenBank/DDBJ databases">
        <authorList>
            <person name="Sarangi A.N."/>
            <person name="Ghosh S."/>
            <person name="Mukherjee M."/>
            <person name="Tripathy S."/>
        </authorList>
    </citation>
    <scope>NUCLEOTIDE SEQUENCE</scope>
    <source>
        <strain evidence="1">BDU141951</strain>
    </source>
</reference>
<organism evidence="1">
    <name type="scientific">Lyngbya confervoides BDU141951</name>
    <dbReference type="NCBI Taxonomy" id="1574623"/>
    <lineage>
        <taxon>Bacteria</taxon>
        <taxon>Bacillati</taxon>
        <taxon>Cyanobacteriota</taxon>
        <taxon>Cyanophyceae</taxon>
        <taxon>Oscillatoriophycideae</taxon>
        <taxon>Oscillatoriales</taxon>
        <taxon>Microcoleaceae</taxon>
        <taxon>Lyngbya</taxon>
    </lineage>
</organism>
<accession>A0A0C1Y0Q9</accession>
<evidence type="ECO:0000313" key="1">
    <source>
        <dbReference type="EMBL" id="NEV66359.1"/>
    </source>
</evidence>
<reference evidence="1" key="1">
    <citation type="submission" date="2014-11" db="EMBL/GenBank/DDBJ databases">
        <authorList>
            <person name="Malar M.C."/>
            <person name="Sen D."/>
            <person name="Tripathy S."/>
        </authorList>
    </citation>
    <scope>NUCLEOTIDE SEQUENCE</scope>
    <source>
        <strain evidence="1">BDU141951</strain>
    </source>
</reference>
<name>A0A0C1Y0Q9_9CYAN</name>
<dbReference type="Pfam" id="PF00990">
    <property type="entry name" value="GGDEF"/>
    <property type="match status" value="1"/>
</dbReference>
<dbReference type="AlphaFoldDB" id="A0A0C1Y0Q9"/>
<proteinExistence type="predicted"/>
<dbReference type="PANTHER" id="PTHR45138">
    <property type="entry name" value="REGULATORY COMPONENTS OF SENSORY TRANSDUCTION SYSTEM"/>
    <property type="match status" value="1"/>
</dbReference>
<gene>
    <name evidence="1" type="ORF">QQ91_004435</name>
</gene>
<dbReference type="EMBL" id="JTHE02000003">
    <property type="protein sequence ID" value="NEV66359.1"/>
    <property type="molecule type" value="Genomic_DNA"/>
</dbReference>
<dbReference type="InterPro" id="IPR029016">
    <property type="entry name" value="GAF-like_dom_sf"/>
</dbReference>
<dbReference type="SUPFAM" id="SSF55073">
    <property type="entry name" value="Nucleotide cyclase"/>
    <property type="match status" value="1"/>
</dbReference>
<dbReference type="CDD" id="cd01949">
    <property type="entry name" value="GGDEF"/>
    <property type="match status" value="1"/>
</dbReference>
<dbReference type="Pfam" id="PF01590">
    <property type="entry name" value="GAF"/>
    <property type="match status" value="1"/>
</dbReference>
<dbReference type="GO" id="GO:0052621">
    <property type="term" value="F:diguanylate cyclase activity"/>
    <property type="evidence" value="ECO:0007669"/>
    <property type="project" value="TreeGrafter"/>
</dbReference>